<sequence>MHQIKRKIRPGKVQQVKEPGMAADCQRQRGENWRRNSGGGSSFQQNPPAIPAPPPDPQDNLTRKPSLPSKEPERKIRGSSPSPVLSRTRIRKTYSENVAQEQTFPPPGRRSRARPSEDKSGNENFPSSVSDASSELATRVRSRSRQEEEAKPVSAVENTFPPPGRLRSRSRPSEELQNNARNSVEQESATFSPRSRTRSRSRVIEANQMDNGNTISDSVQNNDNSQPIYGRMRSRSRPSEEEDELQPIERFQSPPTVEQNMSLPPPGRRQREQDTENDEPPSNNIVSEAQFVRERSRSRKNDEDNIVNTENKIDETPSVVIRRRVRPPKPEYN</sequence>
<dbReference type="AlphaFoldDB" id="A0A5N5SYM9"/>
<evidence type="ECO:0000313" key="2">
    <source>
        <dbReference type="EMBL" id="KAB7499311.1"/>
    </source>
</evidence>
<feature type="compositionally biased region" description="Basic residues" evidence="1">
    <location>
        <begin position="1"/>
        <end position="10"/>
    </location>
</feature>
<feature type="compositionally biased region" description="Pro residues" evidence="1">
    <location>
        <begin position="48"/>
        <end position="57"/>
    </location>
</feature>
<evidence type="ECO:0000313" key="3">
    <source>
        <dbReference type="Proteomes" id="UP000326759"/>
    </source>
</evidence>
<feature type="compositionally biased region" description="Polar residues" evidence="1">
    <location>
        <begin position="208"/>
        <end position="227"/>
    </location>
</feature>
<dbReference type="Proteomes" id="UP000326759">
    <property type="component" value="Unassembled WGS sequence"/>
</dbReference>
<comment type="caution">
    <text evidence="2">The sequence shown here is derived from an EMBL/GenBank/DDBJ whole genome shotgun (WGS) entry which is preliminary data.</text>
</comment>
<dbReference type="EMBL" id="SEYY01018470">
    <property type="protein sequence ID" value="KAB7499311.1"/>
    <property type="molecule type" value="Genomic_DNA"/>
</dbReference>
<reference evidence="2 3" key="1">
    <citation type="journal article" date="2019" name="PLoS Biol.">
        <title>Sex chromosomes control vertical transmission of feminizing Wolbachia symbionts in an isopod.</title>
        <authorList>
            <person name="Becking T."/>
            <person name="Chebbi M.A."/>
            <person name="Giraud I."/>
            <person name="Moumen B."/>
            <person name="Laverre T."/>
            <person name="Caubet Y."/>
            <person name="Peccoud J."/>
            <person name="Gilbert C."/>
            <person name="Cordaux R."/>
        </authorList>
    </citation>
    <scope>NUCLEOTIDE SEQUENCE [LARGE SCALE GENOMIC DNA]</scope>
    <source>
        <strain evidence="2">ANa2</strain>
        <tissue evidence="2">Whole body excluding digestive tract and cuticle</tissue>
    </source>
</reference>
<proteinExistence type="predicted"/>
<name>A0A5N5SYM9_9CRUS</name>
<keyword evidence="3" id="KW-1185">Reference proteome</keyword>
<accession>A0A5N5SYM9</accession>
<evidence type="ECO:0000256" key="1">
    <source>
        <dbReference type="SAM" id="MobiDB-lite"/>
    </source>
</evidence>
<feature type="compositionally biased region" description="Basic and acidic residues" evidence="1">
    <location>
        <begin position="291"/>
        <end position="303"/>
    </location>
</feature>
<organism evidence="2 3">
    <name type="scientific">Armadillidium nasatum</name>
    <dbReference type="NCBI Taxonomy" id="96803"/>
    <lineage>
        <taxon>Eukaryota</taxon>
        <taxon>Metazoa</taxon>
        <taxon>Ecdysozoa</taxon>
        <taxon>Arthropoda</taxon>
        <taxon>Crustacea</taxon>
        <taxon>Multicrustacea</taxon>
        <taxon>Malacostraca</taxon>
        <taxon>Eumalacostraca</taxon>
        <taxon>Peracarida</taxon>
        <taxon>Isopoda</taxon>
        <taxon>Oniscidea</taxon>
        <taxon>Crinocheta</taxon>
        <taxon>Armadillidiidae</taxon>
        <taxon>Armadillidium</taxon>
    </lineage>
</organism>
<feature type="compositionally biased region" description="Polar residues" evidence="1">
    <location>
        <begin position="253"/>
        <end position="262"/>
    </location>
</feature>
<protein>
    <submittedName>
        <fullName evidence="2">Uncharacterized protein</fullName>
    </submittedName>
</protein>
<feature type="compositionally biased region" description="Polar residues" evidence="1">
    <location>
        <begin position="122"/>
        <end position="136"/>
    </location>
</feature>
<feature type="region of interest" description="Disordered" evidence="1">
    <location>
        <begin position="1"/>
        <end position="333"/>
    </location>
</feature>
<gene>
    <name evidence="2" type="ORF">Anas_07332</name>
</gene>
<feature type="compositionally biased region" description="Polar residues" evidence="1">
    <location>
        <begin position="175"/>
        <end position="187"/>
    </location>
</feature>